<name>A0ABR8QEB7_9CELL</name>
<evidence type="ECO:0000256" key="1">
    <source>
        <dbReference type="SAM" id="MobiDB-lite"/>
    </source>
</evidence>
<comment type="caution">
    <text evidence="5">The sequence shown here is derived from an EMBL/GenBank/DDBJ whole genome shotgun (WGS) entry which is preliminary data.</text>
</comment>
<dbReference type="EMBL" id="JACSQV010000008">
    <property type="protein sequence ID" value="MBD7918777.1"/>
    <property type="molecule type" value="Genomic_DNA"/>
</dbReference>
<feature type="transmembrane region" description="Helical" evidence="2">
    <location>
        <begin position="115"/>
        <end position="139"/>
    </location>
</feature>
<dbReference type="Pfam" id="PF15420">
    <property type="entry name" value="Abhydrolase_9_N"/>
    <property type="match status" value="1"/>
</dbReference>
<gene>
    <name evidence="5" type="ORF">H9657_10890</name>
</gene>
<feature type="transmembrane region" description="Helical" evidence="2">
    <location>
        <begin position="71"/>
        <end position="94"/>
    </location>
</feature>
<reference evidence="5 6" key="1">
    <citation type="submission" date="2020-08" db="EMBL/GenBank/DDBJ databases">
        <title>A Genomic Blueprint of the Chicken Gut Microbiome.</title>
        <authorList>
            <person name="Gilroy R."/>
            <person name="Ravi A."/>
            <person name="Getino M."/>
            <person name="Pursley I."/>
            <person name="Horton D.L."/>
            <person name="Alikhan N.-F."/>
            <person name="Baker D."/>
            <person name="Gharbi K."/>
            <person name="Hall N."/>
            <person name="Watson M."/>
            <person name="Adriaenssens E.M."/>
            <person name="Foster-Nyarko E."/>
            <person name="Jarju S."/>
            <person name="Secka A."/>
            <person name="Antonio M."/>
            <person name="Oren A."/>
            <person name="Chaudhuri R."/>
            <person name="La Ragione R.M."/>
            <person name="Hildebrand F."/>
            <person name="Pallen M.J."/>
        </authorList>
    </citation>
    <scope>NUCLEOTIDE SEQUENCE [LARGE SCALE GENOMIC DNA]</scope>
    <source>
        <strain evidence="5 6">Sa3CUA2</strain>
    </source>
</reference>
<sequence length="588" mass="62940">MTQRPGEVAPLSGATRTTSGAPATGDRHQAGTDPRRRRRLPRPPHPAGLAMGTLFAVVATTPSLLPRDWLYQGLVSGISGALGYGVGVALARVLRLVPAWRRLVCTARRRVPPTLAPHLLTILGVVAAVAVVLMLVQGAAWQRAMTAAIGMPPPSTLDWLRAGPLLVLVAAAFVLAARGVWWVSRRVDALLEQRLRWPHAVASVVATVLVLGGVVVVNDVLLQRALGAADAAFAARNARDHPGVERPSATERSGGPGSLVAWESLGREGRRFVAGGPSTDDLRDVAPDVAPTTPVRLYVGIENADTAGERATLAVEELERTGAFDRQVLLLATTTGSGWVNNSAVESLELLYAGDTAAVATQYSYLPSWLSFLFDRGRASQEAQALTAAVEEHLAGLPADERPLLLAYGESLGSYGSETAFTSLADIRERTDGVLWVGPPDANPVWHALVERRDPGTPASAPVYASGLLVRFAGDAAQITLPTTPWEPPRALYLQHADDPVVWWSPDVLLSAPDRLRERPVGTDRPTMRWFPVVTFWQLTFDLLNAKSVPDGYGHNYDGLVLDGWVGVVPPDGWTAADTERVRAVLAR</sequence>
<dbReference type="InterPro" id="IPR027788">
    <property type="entry name" value="Alpha/beta-hydrolase_N_dom"/>
</dbReference>
<proteinExistence type="predicted"/>
<feature type="region of interest" description="Disordered" evidence="1">
    <location>
        <begin position="1"/>
        <end position="47"/>
    </location>
</feature>
<dbReference type="Proteomes" id="UP000604241">
    <property type="component" value="Unassembled WGS sequence"/>
</dbReference>
<feature type="domain" description="Alpha/beta-hydrolase catalytic" evidence="3">
    <location>
        <begin position="295"/>
        <end position="582"/>
    </location>
</feature>
<evidence type="ECO:0000313" key="6">
    <source>
        <dbReference type="Proteomes" id="UP000604241"/>
    </source>
</evidence>
<dbReference type="Pfam" id="PF10081">
    <property type="entry name" value="Abhydrolase_9"/>
    <property type="match status" value="1"/>
</dbReference>
<evidence type="ECO:0000259" key="4">
    <source>
        <dbReference type="Pfam" id="PF15420"/>
    </source>
</evidence>
<protein>
    <submittedName>
        <fullName evidence="5">Alpha/beta-hydrolase family protein</fullName>
    </submittedName>
</protein>
<dbReference type="InterPro" id="IPR027787">
    <property type="entry name" value="Alpha/beta-hydrolase_catalytic"/>
</dbReference>
<feature type="transmembrane region" description="Helical" evidence="2">
    <location>
        <begin position="195"/>
        <end position="217"/>
    </location>
</feature>
<keyword evidence="2" id="KW-1133">Transmembrane helix</keyword>
<keyword evidence="2" id="KW-0472">Membrane</keyword>
<evidence type="ECO:0000256" key="2">
    <source>
        <dbReference type="SAM" id="Phobius"/>
    </source>
</evidence>
<feature type="transmembrane region" description="Helical" evidence="2">
    <location>
        <begin position="159"/>
        <end position="183"/>
    </location>
</feature>
<evidence type="ECO:0000313" key="5">
    <source>
        <dbReference type="EMBL" id="MBD7918777.1"/>
    </source>
</evidence>
<feature type="region of interest" description="Disordered" evidence="1">
    <location>
        <begin position="239"/>
        <end position="258"/>
    </location>
</feature>
<organism evidence="5 6">
    <name type="scientific">Cellulomonas avistercoris</name>
    <dbReference type="NCBI Taxonomy" id="2762242"/>
    <lineage>
        <taxon>Bacteria</taxon>
        <taxon>Bacillati</taxon>
        <taxon>Actinomycetota</taxon>
        <taxon>Actinomycetes</taxon>
        <taxon>Micrococcales</taxon>
        <taxon>Cellulomonadaceae</taxon>
        <taxon>Cellulomonas</taxon>
    </lineage>
</organism>
<feature type="domain" description="Alpha/beta-hydrolase N-terminal" evidence="4">
    <location>
        <begin position="61"/>
        <end position="277"/>
    </location>
</feature>
<evidence type="ECO:0000259" key="3">
    <source>
        <dbReference type="Pfam" id="PF10081"/>
    </source>
</evidence>
<dbReference type="RefSeq" id="WP_191783256.1">
    <property type="nucleotide sequence ID" value="NZ_JACSQV010000008.1"/>
</dbReference>
<keyword evidence="2" id="KW-0812">Transmembrane</keyword>
<feature type="compositionally biased region" description="Basic and acidic residues" evidence="1">
    <location>
        <begin position="25"/>
        <end position="34"/>
    </location>
</feature>
<feature type="transmembrane region" description="Helical" evidence="2">
    <location>
        <begin position="46"/>
        <end position="65"/>
    </location>
</feature>
<accession>A0ABR8QEB7</accession>
<keyword evidence="6" id="KW-1185">Reference proteome</keyword>